<dbReference type="InParanoid" id="A0A2I3G213"/>
<reference evidence="3" key="3">
    <citation type="submission" date="2025-09" db="UniProtKB">
        <authorList>
            <consortium name="Ensembl"/>
        </authorList>
    </citation>
    <scope>IDENTIFICATION</scope>
</reference>
<dbReference type="Pfam" id="PF06031">
    <property type="entry name" value="SERTA"/>
    <property type="match status" value="1"/>
</dbReference>
<sequence length="196" mass="21213">MFARGLKGKCLGHQEDVEGALRQSLLDMSLAKLQLCHMLVEPNLCRSILIANMVWQIQEEMTQDGTWRTPQAAGWAPLDRLVFMEILCRAAWEQEGARPASGLGDGHAQGPVSVLCPVTSAQMPRHPQREERLGDGWKRGQPLLQPGHSTDRHDGGAGPGPCEGLEGLAPVTPGPSSSCKSDLGELDHVVEILVET</sequence>
<evidence type="ECO:0000313" key="3">
    <source>
        <dbReference type="Ensembl" id="ENSNLEP00000026181.1"/>
    </source>
</evidence>
<evidence type="ECO:0000256" key="1">
    <source>
        <dbReference type="SAM" id="MobiDB-lite"/>
    </source>
</evidence>
<evidence type="ECO:0000313" key="4">
    <source>
        <dbReference type="Proteomes" id="UP000001073"/>
    </source>
</evidence>
<dbReference type="PROSITE" id="PS51053">
    <property type="entry name" value="SERTA"/>
    <property type="match status" value="1"/>
</dbReference>
<dbReference type="Proteomes" id="UP000001073">
    <property type="component" value="Chromosome 12"/>
</dbReference>
<dbReference type="PANTHER" id="PTHR16277:SF6">
    <property type="entry name" value="CELL DIVISION CYCLE-ASSOCIATED PROTEIN 4"/>
    <property type="match status" value="1"/>
</dbReference>
<keyword evidence="4" id="KW-1185">Reference proteome</keyword>
<feature type="region of interest" description="Disordered" evidence="1">
    <location>
        <begin position="123"/>
        <end position="182"/>
    </location>
</feature>
<reference evidence="3 4" key="1">
    <citation type="submission" date="2012-10" db="EMBL/GenBank/DDBJ databases">
        <authorList>
            <consortium name="Gibbon Genome Sequencing Consortium"/>
        </authorList>
    </citation>
    <scope>NUCLEOTIDE SEQUENCE [LARGE SCALE GENOMIC DNA]</scope>
</reference>
<protein>
    <recommendedName>
        <fullName evidence="2">SERTA domain-containing protein</fullName>
    </recommendedName>
</protein>
<accession>A0A2I3G213</accession>
<feature type="domain" description="SERTA" evidence="2">
    <location>
        <begin position="18"/>
        <end position="65"/>
    </location>
</feature>
<dbReference type="EMBL" id="ADFV01189453">
    <property type="status" value="NOT_ANNOTATED_CDS"/>
    <property type="molecule type" value="Genomic_DNA"/>
</dbReference>
<gene>
    <name evidence="3" type="primary">LOC100605404</name>
</gene>
<name>A0A2I3G213_NOMLE</name>
<proteinExistence type="predicted"/>
<dbReference type="InterPro" id="IPR009263">
    <property type="entry name" value="SERTA_dom"/>
</dbReference>
<dbReference type="STRING" id="61853.ENSNLEP00000026181"/>
<dbReference type="PANTHER" id="PTHR16277">
    <property type="entry name" value="CELL DIVISION CYCLE ASSOCIATED PROTEIN 4/SERTA DOMAIN-CONTAINING PROTEIN 2"/>
    <property type="match status" value="1"/>
</dbReference>
<dbReference type="GO" id="GO:0005634">
    <property type="term" value="C:nucleus"/>
    <property type="evidence" value="ECO:0007669"/>
    <property type="project" value="TreeGrafter"/>
</dbReference>
<reference evidence="3" key="2">
    <citation type="submission" date="2025-08" db="UniProtKB">
        <authorList>
            <consortium name="Ensembl"/>
        </authorList>
    </citation>
    <scope>IDENTIFICATION</scope>
</reference>
<dbReference type="AlphaFoldDB" id="A0A2I3G213"/>
<dbReference type="InterPro" id="IPR052262">
    <property type="entry name" value="E2F-SERTA_domain_protein"/>
</dbReference>
<evidence type="ECO:0000259" key="2">
    <source>
        <dbReference type="PROSITE" id="PS51053"/>
    </source>
</evidence>
<organism evidence="3 4">
    <name type="scientific">Nomascus leucogenys</name>
    <name type="common">Northern white-cheeked gibbon</name>
    <name type="synonym">Hylobates leucogenys</name>
    <dbReference type="NCBI Taxonomy" id="61853"/>
    <lineage>
        <taxon>Eukaryota</taxon>
        <taxon>Metazoa</taxon>
        <taxon>Chordata</taxon>
        <taxon>Craniata</taxon>
        <taxon>Vertebrata</taxon>
        <taxon>Euteleostomi</taxon>
        <taxon>Mammalia</taxon>
        <taxon>Eutheria</taxon>
        <taxon>Euarchontoglires</taxon>
        <taxon>Primates</taxon>
        <taxon>Haplorrhini</taxon>
        <taxon>Catarrhini</taxon>
        <taxon>Hylobatidae</taxon>
        <taxon>Nomascus</taxon>
    </lineage>
</organism>
<feature type="compositionally biased region" description="Basic and acidic residues" evidence="1">
    <location>
        <begin position="127"/>
        <end position="138"/>
    </location>
</feature>
<dbReference type="GeneTree" id="ENSGT00530000063867"/>
<dbReference type="Ensembl" id="ENSNLET00000013011.2">
    <property type="protein sequence ID" value="ENSNLEP00000026181.1"/>
    <property type="gene ID" value="ENSNLEG00000010178.2"/>
</dbReference>
<dbReference type="OMA" id="AKLQLCH"/>